<evidence type="ECO:0000313" key="2">
    <source>
        <dbReference type="Proteomes" id="UP000028680"/>
    </source>
</evidence>
<dbReference type="GO" id="GO:0016857">
    <property type="term" value="F:racemase and epimerase activity, acting on carbohydrates and derivatives"/>
    <property type="evidence" value="ECO:0007669"/>
    <property type="project" value="InterPro"/>
</dbReference>
<dbReference type="EMBL" id="CP003984">
    <property type="protein sequence ID" value="AII87850.1"/>
    <property type="molecule type" value="Genomic_DNA"/>
</dbReference>
<sequence>MSSYAWILKVRPGYEEEYKHRHDELWPEMDAALRASGLKSYHIFRHGLDLFGYFETDNLQTTIDFLKDDPVNAKWSEYMAPIMEVDIDSSTGFPFLLPKQWSLDQ</sequence>
<gene>
    <name evidence="1" type="ORF">RCA23_c23270</name>
</gene>
<dbReference type="InterPro" id="IPR008000">
    <property type="entry name" value="Rham/fucose_mutarotase"/>
</dbReference>
<organism evidence="1 2">
    <name type="scientific">Planktomarina temperata RCA23</name>
    <dbReference type="NCBI Taxonomy" id="666509"/>
    <lineage>
        <taxon>Bacteria</taxon>
        <taxon>Pseudomonadati</taxon>
        <taxon>Pseudomonadota</taxon>
        <taxon>Alphaproteobacteria</taxon>
        <taxon>Rhodobacterales</taxon>
        <taxon>Paracoccaceae</taxon>
        <taxon>Planktomarina</taxon>
    </lineage>
</organism>
<dbReference type="RefSeq" id="WP_044051530.1">
    <property type="nucleotide sequence ID" value="NZ_CP003984.1"/>
</dbReference>
<dbReference type="PANTHER" id="PTHR34389">
    <property type="entry name" value="L-RHAMNOSE MUTAROTASE"/>
    <property type="match status" value="1"/>
</dbReference>
<dbReference type="Proteomes" id="UP000028680">
    <property type="component" value="Chromosome"/>
</dbReference>
<name>A0AAN0VJ46_9RHOB</name>
<accession>A0AAN0VJ46</accession>
<dbReference type="KEGG" id="ptp:RCA23_c23270"/>
<evidence type="ECO:0000313" key="1">
    <source>
        <dbReference type="EMBL" id="AII87850.1"/>
    </source>
</evidence>
<protein>
    <submittedName>
        <fullName evidence="1">Rhamnose mutarotase RhaM</fullName>
    </submittedName>
</protein>
<dbReference type="Gene3D" id="3.30.70.100">
    <property type="match status" value="1"/>
</dbReference>
<keyword evidence="2" id="KW-1185">Reference proteome</keyword>
<dbReference type="PANTHER" id="PTHR34389:SF2">
    <property type="entry name" value="L-RHAMNOSE MUTAROTASE"/>
    <property type="match status" value="1"/>
</dbReference>
<dbReference type="Pfam" id="PF05336">
    <property type="entry name" value="rhaM"/>
    <property type="match status" value="1"/>
</dbReference>
<dbReference type="AlphaFoldDB" id="A0AAN0VJ46"/>
<proteinExistence type="predicted"/>
<dbReference type="InterPro" id="IPR011008">
    <property type="entry name" value="Dimeric_a/b-barrel"/>
</dbReference>
<reference evidence="1 2" key="1">
    <citation type="journal article" date="2014" name="ISME J.">
        <title>Adaptation of an abundant Roseobacter RCA organism to pelagic systems revealed by genomic and transcriptomic analyses.</title>
        <authorList>
            <person name="Voget S."/>
            <person name="Wemheuer B."/>
            <person name="Brinkhoff T."/>
            <person name="Vollmers J."/>
            <person name="Dietrich S."/>
            <person name="Giebel H.A."/>
            <person name="Beardsley C."/>
            <person name="Sardemann C."/>
            <person name="Bakenhus I."/>
            <person name="Billerbeck S."/>
            <person name="Daniel R."/>
            <person name="Simon M."/>
        </authorList>
    </citation>
    <scope>NUCLEOTIDE SEQUENCE [LARGE SCALE GENOMIC DNA]</scope>
    <source>
        <strain evidence="1 2">RCA23</strain>
    </source>
</reference>
<dbReference type="SUPFAM" id="SSF54909">
    <property type="entry name" value="Dimeric alpha+beta barrel"/>
    <property type="match status" value="1"/>
</dbReference>
<dbReference type="GO" id="GO:0019301">
    <property type="term" value="P:rhamnose catabolic process"/>
    <property type="evidence" value="ECO:0007669"/>
    <property type="project" value="TreeGrafter"/>
</dbReference>